<accession>A0A8S1TA47</accession>
<gene>
    <name evidence="2" type="ORF">POCTA_138.1.T0210208</name>
</gene>
<reference evidence="2" key="1">
    <citation type="submission" date="2021-01" db="EMBL/GenBank/DDBJ databases">
        <authorList>
            <consortium name="Genoscope - CEA"/>
            <person name="William W."/>
        </authorList>
    </citation>
    <scope>NUCLEOTIDE SEQUENCE</scope>
</reference>
<feature type="coiled-coil region" evidence="1">
    <location>
        <begin position="11"/>
        <end position="57"/>
    </location>
</feature>
<dbReference type="AlphaFoldDB" id="A0A8S1TA47"/>
<protein>
    <submittedName>
        <fullName evidence="2">Uncharacterized protein</fullName>
    </submittedName>
</protein>
<name>A0A8S1TA47_PAROT</name>
<evidence type="ECO:0000313" key="3">
    <source>
        <dbReference type="Proteomes" id="UP000683925"/>
    </source>
</evidence>
<comment type="caution">
    <text evidence="2">The sequence shown here is derived from an EMBL/GenBank/DDBJ whole genome shotgun (WGS) entry which is preliminary data.</text>
</comment>
<evidence type="ECO:0000313" key="2">
    <source>
        <dbReference type="EMBL" id="CAD8148608.1"/>
    </source>
</evidence>
<organism evidence="2 3">
    <name type="scientific">Paramecium octaurelia</name>
    <dbReference type="NCBI Taxonomy" id="43137"/>
    <lineage>
        <taxon>Eukaryota</taxon>
        <taxon>Sar</taxon>
        <taxon>Alveolata</taxon>
        <taxon>Ciliophora</taxon>
        <taxon>Intramacronucleata</taxon>
        <taxon>Oligohymenophorea</taxon>
        <taxon>Peniculida</taxon>
        <taxon>Parameciidae</taxon>
        <taxon>Paramecium</taxon>
    </lineage>
</organism>
<proteinExistence type="predicted"/>
<keyword evidence="3" id="KW-1185">Reference proteome</keyword>
<dbReference type="EMBL" id="CAJJDP010000021">
    <property type="protein sequence ID" value="CAD8148608.1"/>
    <property type="molecule type" value="Genomic_DNA"/>
</dbReference>
<keyword evidence="1" id="KW-0175">Coiled coil</keyword>
<dbReference type="Proteomes" id="UP000683925">
    <property type="component" value="Unassembled WGS sequence"/>
</dbReference>
<sequence>MIKETIDIEKLADTKTIILEQQNQIETLKDRIQENGLTKLELKLSNQQARNGRARKKGRLYQLNTKYQMIDLQGELKNNGTKKQRNIHQKQIYILKMLTNQILQKFVTLNYDEQDECCKYY</sequence>
<evidence type="ECO:0000256" key="1">
    <source>
        <dbReference type="SAM" id="Coils"/>
    </source>
</evidence>